<accession>Q1QF76</accession>
<dbReference type="OrthoDB" id="8251053at2"/>
<protein>
    <recommendedName>
        <fullName evidence="4">Conjugal transfer protein TraH</fullName>
    </recommendedName>
</protein>
<reference evidence="3" key="1">
    <citation type="submission" date="2006-03" db="EMBL/GenBank/DDBJ databases">
        <title>Complete sequence of plasmid 3 of Nitrobacter hamburgensis X14.</title>
        <authorList>
            <consortium name="US DOE Joint Genome Institute"/>
            <person name="Copeland A."/>
            <person name="Lucas S."/>
            <person name="Lapidus A."/>
            <person name="Barry K."/>
            <person name="Detter J.C."/>
            <person name="Glavina del Rio T."/>
            <person name="Hammon N."/>
            <person name="Israni S."/>
            <person name="Dalin E."/>
            <person name="Tice H."/>
            <person name="Pitluck S."/>
            <person name="Chain P."/>
            <person name="Malfatti S."/>
            <person name="Shin M."/>
            <person name="Vergez L."/>
            <person name="Schmutz J."/>
            <person name="Larimer F."/>
            <person name="Land M."/>
            <person name="Hauser L."/>
            <person name="Kyrpides N."/>
            <person name="Ivanova N."/>
            <person name="Ward B."/>
            <person name="Arp D."/>
            <person name="Klotz M."/>
            <person name="Stein L."/>
            <person name="O'Mullan G."/>
            <person name="Starkenburg S."/>
            <person name="Sayavedra L."/>
            <person name="Poret-Peterson A.T."/>
            <person name="Gentry M.E."/>
            <person name="Bruce D."/>
            <person name="Richardson P."/>
        </authorList>
    </citation>
    <scope>NUCLEOTIDE SEQUENCE [LARGE SCALE GENOMIC DNA]</scope>
    <source>
        <strain evidence="3">DSM 10229 / NCIMB 13809 / X14</strain>
        <plasmid evidence="3">Plasmid pNITHX3</plasmid>
    </source>
</reference>
<dbReference type="CDD" id="cd16895">
    <property type="entry name" value="TraH-like"/>
    <property type="match status" value="1"/>
</dbReference>
<organism evidence="2 3">
    <name type="scientific">Nitrobacter hamburgensis (strain DSM 10229 / NCIMB 13809 / X14)</name>
    <dbReference type="NCBI Taxonomy" id="323097"/>
    <lineage>
        <taxon>Bacteria</taxon>
        <taxon>Pseudomonadati</taxon>
        <taxon>Pseudomonadota</taxon>
        <taxon>Alphaproteobacteria</taxon>
        <taxon>Hyphomicrobiales</taxon>
        <taxon>Nitrobacteraceae</taxon>
        <taxon>Nitrobacter</taxon>
    </lineage>
</organism>
<gene>
    <name evidence="2" type="ordered locus">Nham_4543</name>
</gene>
<evidence type="ECO:0008006" key="4">
    <source>
        <dbReference type="Google" id="ProtNLM"/>
    </source>
</evidence>
<dbReference type="KEGG" id="nha:Nham_4543"/>
<geneLocation type="plasmid" evidence="3">
    <name>pNITHX3</name>
</geneLocation>
<dbReference type="EMBL" id="CP000322">
    <property type="protein sequence ID" value="ABE65121.1"/>
    <property type="molecule type" value="Genomic_DNA"/>
</dbReference>
<dbReference type="HOGENOM" id="CLU_1363865_0_0_5"/>
<proteinExistence type="predicted"/>
<evidence type="ECO:0000256" key="1">
    <source>
        <dbReference type="SAM" id="MobiDB-lite"/>
    </source>
</evidence>
<feature type="region of interest" description="Disordered" evidence="1">
    <location>
        <begin position="142"/>
        <end position="207"/>
    </location>
</feature>
<dbReference type="NCBIfam" id="NF010417">
    <property type="entry name" value="PRK13843.1"/>
    <property type="match status" value="1"/>
</dbReference>
<dbReference type="Proteomes" id="UP000001953">
    <property type="component" value="Plasmid 3"/>
</dbReference>
<evidence type="ECO:0000313" key="2">
    <source>
        <dbReference type="EMBL" id="ABE65121.1"/>
    </source>
</evidence>
<keyword evidence="3" id="KW-1185">Reference proteome</keyword>
<dbReference type="InterPro" id="IPR010680">
    <property type="entry name" value="TraH_2"/>
</dbReference>
<sequence>MVDAAGIHHCADPVLKPAIVEKFIRAVGSPDPLTVTIRAGNRVVLVSPPKTPDQAMALVRRYVGHAMVRVGVTQYPAGLGVSDVSELKPDLVDACANIRMGTTLFGKVYRIVVKWYGTPADQAFGDAIEAWKTGYFDGKYVFDEPDPGSLPPRKGAPGDSDQPVKTDDAPKPATSADSGAQPAKEPDDPNKAGIRIDLTGIGVGKPK</sequence>
<name>Q1QF76_NITHX</name>
<keyword evidence="2" id="KW-0614">Plasmid</keyword>
<evidence type="ECO:0000313" key="3">
    <source>
        <dbReference type="Proteomes" id="UP000001953"/>
    </source>
</evidence>
<dbReference type="Pfam" id="PF06871">
    <property type="entry name" value="TraH_2"/>
    <property type="match status" value="1"/>
</dbReference>
<dbReference type="RefSeq" id="WP_011505204.1">
    <property type="nucleotide sequence ID" value="NC_007961.1"/>
</dbReference>
<dbReference type="AlphaFoldDB" id="Q1QF76"/>